<accession>A0AAW0UAS9</accession>
<gene>
    <name evidence="2" type="ORF">O3P69_005730</name>
</gene>
<evidence type="ECO:0000313" key="3">
    <source>
        <dbReference type="Proteomes" id="UP001487740"/>
    </source>
</evidence>
<dbReference type="Proteomes" id="UP001487740">
    <property type="component" value="Unassembled WGS sequence"/>
</dbReference>
<feature type="region of interest" description="Disordered" evidence="1">
    <location>
        <begin position="1"/>
        <end position="45"/>
    </location>
</feature>
<protein>
    <submittedName>
        <fullName evidence="2">Uncharacterized protein</fullName>
    </submittedName>
</protein>
<name>A0AAW0UAS9_SCYPA</name>
<comment type="caution">
    <text evidence="2">The sequence shown here is derived from an EMBL/GenBank/DDBJ whole genome shotgun (WGS) entry which is preliminary data.</text>
</comment>
<sequence length="300" mass="32675">MKERKEGKEGRQRRKGERWSKARRRRRRRKDRYISGGVASSSSSTGAQVEEEDMWWFAVVVSVVSAGGLRLGVAGEATPEPDPLVVYAFPSWAAEMFGTPEEVAQASATAMTPRGPVPTQTRLPFAPVAAPPSPLLAIRDAQAAPPHLLALQTPAIHNVQLLQRPLGLLPYPYFMPAMHLRVPYAPIIPYDTRYRPPALVYPALPAIAYAHSRPDHVDDDEDDEDTKVEARPTYVRVGHFPTEVAGVFTLRGADDGGPPAPAGIVQSTAPIFSRVPFTNAKAHPSLRDAQPSKDGAVIAE</sequence>
<feature type="compositionally biased region" description="Basic residues" evidence="1">
    <location>
        <begin position="11"/>
        <end position="31"/>
    </location>
</feature>
<reference evidence="2 3" key="1">
    <citation type="submission" date="2023-03" db="EMBL/GenBank/DDBJ databases">
        <title>High-quality genome of Scylla paramamosain provides insights in environmental adaptation.</title>
        <authorList>
            <person name="Zhang L."/>
        </authorList>
    </citation>
    <scope>NUCLEOTIDE SEQUENCE [LARGE SCALE GENOMIC DNA]</scope>
    <source>
        <strain evidence="2">LZ_2023a</strain>
        <tissue evidence="2">Muscle</tissue>
    </source>
</reference>
<feature type="region of interest" description="Disordered" evidence="1">
    <location>
        <begin position="280"/>
        <end position="300"/>
    </location>
</feature>
<evidence type="ECO:0000256" key="1">
    <source>
        <dbReference type="SAM" id="MobiDB-lite"/>
    </source>
</evidence>
<feature type="compositionally biased region" description="Basic and acidic residues" evidence="1">
    <location>
        <begin position="1"/>
        <end position="10"/>
    </location>
</feature>
<keyword evidence="3" id="KW-1185">Reference proteome</keyword>
<dbReference type="EMBL" id="JARAKH010000017">
    <property type="protein sequence ID" value="KAK8395812.1"/>
    <property type="molecule type" value="Genomic_DNA"/>
</dbReference>
<evidence type="ECO:0000313" key="2">
    <source>
        <dbReference type="EMBL" id="KAK8395812.1"/>
    </source>
</evidence>
<organism evidence="2 3">
    <name type="scientific">Scylla paramamosain</name>
    <name type="common">Mud crab</name>
    <dbReference type="NCBI Taxonomy" id="85552"/>
    <lineage>
        <taxon>Eukaryota</taxon>
        <taxon>Metazoa</taxon>
        <taxon>Ecdysozoa</taxon>
        <taxon>Arthropoda</taxon>
        <taxon>Crustacea</taxon>
        <taxon>Multicrustacea</taxon>
        <taxon>Malacostraca</taxon>
        <taxon>Eumalacostraca</taxon>
        <taxon>Eucarida</taxon>
        <taxon>Decapoda</taxon>
        <taxon>Pleocyemata</taxon>
        <taxon>Brachyura</taxon>
        <taxon>Eubrachyura</taxon>
        <taxon>Portunoidea</taxon>
        <taxon>Portunidae</taxon>
        <taxon>Portuninae</taxon>
        <taxon>Scylla</taxon>
    </lineage>
</organism>
<proteinExistence type="predicted"/>
<dbReference type="AlphaFoldDB" id="A0AAW0UAS9"/>